<reference evidence="1 2" key="1">
    <citation type="submission" date="2021-06" db="EMBL/GenBank/DDBJ databases">
        <title>Caerostris extrusa draft genome.</title>
        <authorList>
            <person name="Kono N."/>
            <person name="Arakawa K."/>
        </authorList>
    </citation>
    <scope>NUCLEOTIDE SEQUENCE [LARGE SCALE GENOMIC DNA]</scope>
</reference>
<evidence type="ECO:0000313" key="2">
    <source>
        <dbReference type="Proteomes" id="UP001054945"/>
    </source>
</evidence>
<dbReference type="EMBL" id="BPLR01020372">
    <property type="protein sequence ID" value="GIX78005.1"/>
    <property type="molecule type" value="Genomic_DNA"/>
</dbReference>
<comment type="caution">
    <text evidence="1">The sequence shown here is derived from an EMBL/GenBank/DDBJ whole genome shotgun (WGS) entry which is preliminary data.</text>
</comment>
<dbReference type="Proteomes" id="UP001054945">
    <property type="component" value="Unassembled WGS sequence"/>
</dbReference>
<accession>A0AAV4N2C9</accession>
<proteinExistence type="predicted"/>
<organism evidence="1 2">
    <name type="scientific">Caerostris extrusa</name>
    <name type="common">Bark spider</name>
    <name type="synonym">Caerostris bankana</name>
    <dbReference type="NCBI Taxonomy" id="172846"/>
    <lineage>
        <taxon>Eukaryota</taxon>
        <taxon>Metazoa</taxon>
        <taxon>Ecdysozoa</taxon>
        <taxon>Arthropoda</taxon>
        <taxon>Chelicerata</taxon>
        <taxon>Arachnida</taxon>
        <taxon>Araneae</taxon>
        <taxon>Araneomorphae</taxon>
        <taxon>Entelegynae</taxon>
        <taxon>Araneoidea</taxon>
        <taxon>Araneidae</taxon>
        <taxon>Caerostris</taxon>
    </lineage>
</organism>
<dbReference type="AlphaFoldDB" id="A0AAV4N2C9"/>
<sequence length="128" mass="14498">MTNVVHANVCVTKAGKFMGILLIYGQSIPELQGKKTINTGNELRKSMGCGNYETSKAWAKFVLFPMVHRWTEGPLITSHKYSKRCLKQCFKTTNTYSQILEGSSIFDNQSQTECSYFRSPETKLNKTT</sequence>
<name>A0AAV4N2C9_CAEEX</name>
<protein>
    <submittedName>
        <fullName evidence="1">Uncharacterized protein</fullName>
    </submittedName>
</protein>
<gene>
    <name evidence="1" type="ORF">CEXT_313641</name>
</gene>
<evidence type="ECO:0000313" key="1">
    <source>
        <dbReference type="EMBL" id="GIX78005.1"/>
    </source>
</evidence>
<keyword evidence="2" id="KW-1185">Reference proteome</keyword>